<keyword evidence="2" id="KW-0229">DNA integration</keyword>
<evidence type="ECO:0000259" key="3">
    <source>
        <dbReference type="Pfam" id="PF13356"/>
    </source>
</evidence>
<dbReference type="GO" id="GO:0015074">
    <property type="term" value="P:DNA integration"/>
    <property type="evidence" value="ECO:0007669"/>
    <property type="project" value="UniProtKB-KW"/>
</dbReference>
<dbReference type="Gene3D" id="3.30.160.390">
    <property type="entry name" value="Integrase, DNA-binding domain"/>
    <property type="match status" value="1"/>
</dbReference>
<feature type="domain" description="Integrase DNA-binding" evidence="3">
    <location>
        <begin position="7"/>
        <end position="95"/>
    </location>
</feature>
<dbReference type="Proteomes" id="UP000005090">
    <property type="component" value="Chromosome"/>
</dbReference>
<proteinExistence type="inferred from homology"/>
<dbReference type="HOGENOM" id="CLU_1650023_0_0_6"/>
<dbReference type="Pfam" id="PF13356">
    <property type="entry name" value="Arm-DNA-bind_3"/>
    <property type="match status" value="1"/>
</dbReference>
<reference evidence="4 5" key="1">
    <citation type="journal article" date="2013" name="Genome Announc.">
        <title>Genome Sequence of the Obligate Gammaproteobacterial Methanotroph Methylomicrobium album Strain BG8.</title>
        <authorList>
            <person name="Kits K.D."/>
            <person name="Kalyuzhnaya M.G."/>
            <person name="Klotz M.G."/>
            <person name="Jetten M.S."/>
            <person name="Op den Camp H.J."/>
            <person name="Vuilleumier S."/>
            <person name="Bringel F."/>
            <person name="Dispirito A.A."/>
            <person name="Murrell J.C."/>
            <person name="Bruce D."/>
            <person name="Cheng J.F."/>
            <person name="Copeland A."/>
            <person name="Goodwin L."/>
            <person name="Hauser L."/>
            <person name="Lajus A."/>
            <person name="Land M.L."/>
            <person name="Lapidus A."/>
            <person name="Lucas S."/>
            <person name="Medigue C."/>
            <person name="Pitluck S."/>
            <person name="Woyke T."/>
            <person name="Zeytun A."/>
            <person name="Stein L.Y."/>
        </authorList>
    </citation>
    <scope>NUCLEOTIDE SEQUENCE [LARGE SCALE GENOMIC DNA]</scope>
    <source>
        <strain evidence="4 5">BG8</strain>
    </source>
</reference>
<comment type="similarity">
    <text evidence="1">Belongs to the 'phage' integrase family.</text>
</comment>
<evidence type="ECO:0000256" key="2">
    <source>
        <dbReference type="ARBA" id="ARBA00022908"/>
    </source>
</evidence>
<evidence type="ECO:0000313" key="4">
    <source>
        <dbReference type="EMBL" id="EIC29142.1"/>
    </source>
</evidence>
<accession>H8GJF2</accession>
<evidence type="ECO:0000313" key="5">
    <source>
        <dbReference type="Proteomes" id="UP000005090"/>
    </source>
</evidence>
<dbReference type="InterPro" id="IPR050808">
    <property type="entry name" value="Phage_Integrase"/>
</dbReference>
<gene>
    <name evidence="4" type="ORF">Metal_1347</name>
</gene>
<dbReference type="PANTHER" id="PTHR30629:SF2">
    <property type="entry name" value="PROPHAGE INTEGRASE INTS-RELATED"/>
    <property type="match status" value="1"/>
</dbReference>
<dbReference type="InterPro" id="IPR025166">
    <property type="entry name" value="Integrase_DNA_bind_dom"/>
</dbReference>
<name>H8GJF2_METAL</name>
<dbReference type="AlphaFoldDB" id="H8GJF2"/>
<evidence type="ECO:0000256" key="1">
    <source>
        <dbReference type="ARBA" id="ARBA00008857"/>
    </source>
</evidence>
<dbReference type="EMBL" id="CM001475">
    <property type="protein sequence ID" value="EIC29142.1"/>
    <property type="molecule type" value="Genomic_DNA"/>
</dbReference>
<keyword evidence="5" id="KW-1185">Reference proteome</keyword>
<dbReference type="eggNOG" id="COG0582">
    <property type="taxonomic scope" value="Bacteria"/>
</dbReference>
<protein>
    <recommendedName>
        <fullName evidence="3">Integrase DNA-binding domain-containing protein</fullName>
    </recommendedName>
</protein>
<dbReference type="RefSeq" id="WP_005370801.1">
    <property type="nucleotide sequence ID" value="NZ_CM001475.1"/>
</dbReference>
<dbReference type="InterPro" id="IPR038488">
    <property type="entry name" value="Integrase_DNA-bd_sf"/>
</dbReference>
<dbReference type="STRING" id="686340.Metal_1347"/>
<dbReference type="PANTHER" id="PTHR30629">
    <property type="entry name" value="PROPHAGE INTEGRASE"/>
    <property type="match status" value="1"/>
</dbReference>
<organism evidence="4 5">
    <name type="scientific">Methylomicrobium album BG8</name>
    <dbReference type="NCBI Taxonomy" id="686340"/>
    <lineage>
        <taxon>Bacteria</taxon>
        <taxon>Pseudomonadati</taxon>
        <taxon>Pseudomonadota</taxon>
        <taxon>Gammaproteobacteria</taxon>
        <taxon>Methylococcales</taxon>
        <taxon>Methylococcaceae</taxon>
        <taxon>Methylomicrobium</taxon>
    </lineage>
</organism>
<sequence length="175" mass="20121">MAEKLNFTQKRIAELPIPESGRLEYYDSGCPKLTCRVSSTGVKSFVLLKWTGRTAQRVTLGRFPDLTVDDARWMARDALGEFAQGVNPTEEKRKQRHRNITLQELLDKYLADKTDLREASVLDYTKKIKQGFPDWLDKPISEITRDKVLAQRTKLTGGRDNKLRVLRLLKNTAEI</sequence>